<dbReference type="PIRSF" id="PIRSF006268">
    <property type="entry name" value="ApbE"/>
    <property type="match status" value="1"/>
</dbReference>
<gene>
    <name evidence="13" type="ORF">RHOFW104T7_08100</name>
</gene>
<dbReference type="STRING" id="416169.RHOFW104T7_08100"/>
<dbReference type="InterPro" id="IPR024932">
    <property type="entry name" value="ApbE"/>
</dbReference>
<keyword evidence="7 11" id="KW-0274">FAD</keyword>
<dbReference type="PANTHER" id="PTHR30040">
    <property type="entry name" value="THIAMINE BIOSYNTHESIS LIPOPROTEIN APBE"/>
    <property type="match status" value="1"/>
</dbReference>
<dbReference type="PANTHER" id="PTHR30040:SF2">
    <property type="entry name" value="FAD:PROTEIN FMN TRANSFERASE"/>
    <property type="match status" value="1"/>
</dbReference>
<dbReference type="Pfam" id="PF02424">
    <property type="entry name" value="ApbE"/>
    <property type="match status" value="1"/>
</dbReference>
<evidence type="ECO:0000256" key="11">
    <source>
        <dbReference type="PIRNR" id="PIRNR006268"/>
    </source>
</evidence>
<comment type="similarity">
    <text evidence="1 11">Belongs to the ApbE family.</text>
</comment>
<dbReference type="RefSeq" id="WP_008433410.1">
    <property type="nucleotide sequence ID" value="NZ_LVJS01000025.1"/>
</dbReference>
<reference evidence="13 14" key="1">
    <citation type="journal article" date="2016" name="MBio">
        <title>Lateral Gene Transfer in a Heavy Metal-Contaminated-Groundwater Microbial Community.</title>
        <authorList>
            <person name="Hemme C.L."/>
            <person name="Green S.J."/>
            <person name="Rishishwar L."/>
            <person name="Prakash O."/>
            <person name="Pettenato A."/>
            <person name="Chakraborty R."/>
            <person name="Deutschbauer A.M."/>
            <person name="Van Nostrand J.D."/>
            <person name="Wu L."/>
            <person name="He Z."/>
            <person name="Jordan I.K."/>
            <person name="Hazen T.C."/>
            <person name="Arkin A.P."/>
            <person name="Kostka J.E."/>
            <person name="Zhou J."/>
        </authorList>
    </citation>
    <scope>NUCLEOTIDE SEQUENCE [LARGE SCALE GENOMIC DNA]</scope>
    <source>
        <strain evidence="13 14">FW104-T7</strain>
    </source>
</reference>
<sequence length="355" mass="38541">MHRSIEPTEPRSPERRRLLRQAGQLAIAGGLLAAGGWAVLKRKQNLWQVRRERTLMQTSVAVTCLSDDVQAAGEAIEAAFARMATTAAELTRFDPVSPLSRLNRDGRLALVPSNLHVVLREALALSALTGGAFDVTVLPVLRYFETLRGVAGTDAREQRVAEDRDALVGYRDLVLDARGVRLLRPGMAITLDGIAKGHVVDQGIAALRAAGIEYALIDAGGDIQAISGNDPGRHWNVGIVDPRDTGRVAAVVQLRNAALSTSGNYRVFFSSDRRLFHIVNPRTGWSPQSYSSVTVVARRSVLADGMSTAAFSLELPQLSALMAARDHQWLAFSRSGEQRWRSRELPLVAGTAELV</sequence>
<evidence type="ECO:0000256" key="6">
    <source>
        <dbReference type="ARBA" id="ARBA00022723"/>
    </source>
</evidence>
<proteinExistence type="inferred from homology"/>
<feature type="binding site" evidence="12">
    <location>
        <position position="193"/>
    </location>
    <ligand>
        <name>Mg(2+)</name>
        <dbReference type="ChEBI" id="CHEBI:18420"/>
    </ligand>
</feature>
<name>A0A154QK46_9GAMM</name>
<feature type="binding site" evidence="12">
    <location>
        <position position="304"/>
    </location>
    <ligand>
        <name>Mg(2+)</name>
        <dbReference type="ChEBI" id="CHEBI:18420"/>
    </ligand>
</feature>
<accession>A0A154QK46</accession>
<evidence type="ECO:0000256" key="4">
    <source>
        <dbReference type="ARBA" id="ARBA00022630"/>
    </source>
</evidence>
<evidence type="ECO:0000256" key="12">
    <source>
        <dbReference type="PIRSR" id="PIRSR006268-2"/>
    </source>
</evidence>
<dbReference type="GO" id="GO:0016740">
    <property type="term" value="F:transferase activity"/>
    <property type="evidence" value="ECO:0007669"/>
    <property type="project" value="UniProtKB-UniRule"/>
</dbReference>
<comment type="caution">
    <text evidence="13">The sequence shown here is derived from an EMBL/GenBank/DDBJ whole genome shotgun (WGS) entry which is preliminary data.</text>
</comment>
<dbReference type="EMBL" id="LVJS01000025">
    <property type="protein sequence ID" value="KZC24558.1"/>
    <property type="molecule type" value="Genomic_DNA"/>
</dbReference>
<evidence type="ECO:0000256" key="7">
    <source>
        <dbReference type="ARBA" id="ARBA00022827"/>
    </source>
</evidence>
<dbReference type="InterPro" id="IPR003374">
    <property type="entry name" value="ApbE-like_sf"/>
</dbReference>
<dbReference type="eggNOG" id="COG1477">
    <property type="taxonomic scope" value="Bacteria"/>
</dbReference>
<comment type="catalytic activity">
    <reaction evidence="10 11">
        <text>L-threonyl-[protein] + FAD = FMN-L-threonyl-[protein] + AMP + H(+)</text>
        <dbReference type="Rhea" id="RHEA:36847"/>
        <dbReference type="Rhea" id="RHEA-COMP:11060"/>
        <dbReference type="Rhea" id="RHEA-COMP:11061"/>
        <dbReference type="ChEBI" id="CHEBI:15378"/>
        <dbReference type="ChEBI" id="CHEBI:30013"/>
        <dbReference type="ChEBI" id="CHEBI:57692"/>
        <dbReference type="ChEBI" id="CHEBI:74257"/>
        <dbReference type="ChEBI" id="CHEBI:456215"/>
        <dbReference type="EC" id="2.7.1.180"/>
    </reaction>
</comment>
<keyword evidence="4 11" id="KW-0285">Flavoprotein</keyword>
<dbReference type="GO" id="GO:0046872">
    <property type="term" value="F:metal ion binding"/>
    <property type="evidence" value="ECO:0007669"/>
    <property type="project" value="UniProtKB-UniRule"/>
</dbReference>
<dbReference type="Gene3D" id="3.10.520.10">
    <property type="entry name" value="ApbE-like domains"/>
    <property type="match status" value="1"/>
</dbReference>
<feature type="binding site" evidence="12">
    <location>
        <position position="308"/>
    </location>
    <ligand>
        <name>Mg(2+)</name>
        <dbReference type="ChEBI" id="CHEBI:18420"/>
    </ligand>
</feature>
<dbReference type="AlphaFoldDB" id="A0A154QK46"/>
<evidence type="ECO:0000256" key="1">
    <source>
        <dbReference type="ARBA" id="ARBA00008282"/>
    </source>
</evidence>
<protein>
    <recommendedName>
        <fullName evidence="3 11">FAD:protein FMN transferase</fullName>
        <ecNumber evidence="2 11">2.7.1.180</ecNumber>
    </recommendedName>
    <alternativeName>
        <fullName evidence="9 11">Flavin transferase</fullName>
    </alternativeName>
</protein>
<evidence type="ECO:0000313" key="13">
    <source>
        <dbReference type="EMBL" id="KZC24558.1"/>
    </source>
</evidence>
<evidence type="ECO:0000256" key="8">
    <source>
        <dbReference type="ARBA" id="ARBA00022842"/>
    </source>
</evidence>
<keyword evidence="8 11" id="KW-0460">Magnesium</keyword>
<evidence type="ECO:0000256" key="3">
    <source>
        <dbReference type="ARBA" id="ARBA00016337"/>
    </source>
</evidence>
<evidence type="ECO:0000256" key="9">
    <source>
        <dbReference type="ARBA" id="ARBA00031306"/>
    </source>
</evidence>
<evidence type="ECO:0000256" key="2">
    <source>
        <dbReference type="ARBA" id="ARBA00011955"/>
    </source>
</evidence>
<comment type="cofactor">
    <cofactor evidence="12">
        <name>Mg(2+)</name>
        <dbReference type="ChEBI" id="CHEBI:18420"/>
    </cofactor>
    <cofactor evidence="12">
        <name>Mn(2+)</name>
        <dbReference type="ChEBI" id="CHEBI:29035"/>
    </cofactor>
    <text evidence="12">Magnesium. Can also use manganese.</text>
</comment>
<evidence type="ECO:0000256" key="5">
    <source>
        <dbReference type="ARBA" id="ARBA00022679"/>
    </source>
</evidence>
<keyword evidence="6 11" id="KW-0479">Metal-binding</keyword>
<keyword evidence="14" id="KW-1185">Reference proteome</keyword>
<organism evidence="13 14">
    <name type="scientific">Rhodanobacter thiooxydans</name>
    <dbReference type="NCBI Taxonomy" id="416169"/>
    <lineage>
        <taxon>Bacteria</taxon>
        <taxon>Pseudomonadati</taxon>
        <taxon>Pseudomonadota</taxon>
        <taxon>Gammaproteobacteria</taxon>
        <taxon>Lysobacterales</taxon>
        <taxon>Rhodanobacteraceae</taxon>
        <taxon>Rhodanobacter</taxon>
    </lineage>
</organism>
<dbReference type="Proteomes" id="UP000076131">
    <property type="component" value="Unassembled WGS sequence"/>
</dbReference>
<evidence type="ECO:0000256" key="10">
    <source>
        <dbReference type="ARBA" id="ARBA00048540"/>
    </source>
</evidence>
<dbReference type="EC" id="2.7.1.180" evidence="2 11"/>
<keyword evidence="5 11" id="KW-0808">Transferase</keyword>
<evidence type="ECO:0000313" key="14">
    <source>
        <dbReference type="Proteomes" id="UP000076131"/>
    </source>
</evidence>
<dbReference type="SUPFAM" id="SSF143631">
    <property type="entry name" value="ApbE-like"/>
    <property type="match status" value="1"/>
</dbReference>